<accession>A0A3N4MID3</accession>
<dbReference type="Pfam" id="PF13905">
    <property type="entry name" value="Thioredoxin_8"/>
    <property type="match status" value="1"/>
</dbReference>
<dbReference type="InterPro" id="IPR012336">
    <property type="entry name" value="Thioredoxin-like_fold"/>
</dbReference>
<dbReference type="PANTHER" id="PTHR42852">
    <property type="entry name" value="THIOL:DISULFIDE INTERCHANGE PROTEIN DSBE"/>
    <property type="match status" value="1"/>
</dbReference>
<dbReference type="PROSITE" id="PS51352">
    <property type="entry name" value="THIOREDOXIN_2"/>
    <property type="match status" value="1"/>
</dbReference>
<keyword evidence="1" id="KW-0732">Signal</keyword>
<keyword evidence="4" id="KW-1185">Reference proteome</keyword>
<organism evidence="3 4">
    <name type="scientific">Chitinophaga barathri</name>
    <dbReference type="NCBI Taxonomy" id="1647451"/>
    <lineage>
        <taxon>Bacteria</taxon>
        <taxon>Pseudomonadati</taxon>
        <taxon>Bacteroidota</taxon>
        <taxon>Chitinophagia</taxon>
        <taxon>Chitinophagales</taxon>
        <taxon>Chitinophagaceae</taxon>
        <taxon>Chitinophaga</taxon>
    </lineage>
</organism>
<evidence type="ECO:0000256" key="1">
    <source>
        <dbReference type="SAM" id="SignalP"/>
    </source>
</evidence>
<dbReference type="Gene3D" id="3.40.30.10">
    <property type="entry name" value="Glutaredoxin"/>
    <property type="match status" value="1"/>
</dbReference>
<sequence length="410" mass="46521">MRKHAALLCAMTLCAIILFSCGPQPATQEEATVKEIPLQEFPLLLKLKFLGKTDVDIRVYDSFDFSQFMDSKITLNADTSEVLLSGKMLRPGFIDLDVSYHSLRAGWPLKVYVGSGDTTFIEYDTRTWKERRIHNSPVVTSSSPIQRDYSYLLHLRDSVYTDYMNRKDSIKNVFLRVIEKGDKTATDAMAEKVLEYDKQFKLTFGVVARLYAASRPPSIITPIAMIENYVPRNDPEFAFSVYKGLPDSIRQSPYGELLNAALLKNTSEHASEDAAIGTKLNTLYGETTAGLPVNKDSIIHHSEYTLVVFWATWCGSCIQKVPELNKLHDRFRKKGLSIIAISIDNTRDIWLKGVKEHDYPGTQVFEKEGIQNIQQYNIFSIPYSFLVNKEGVITNVNTPLDSIKMKLEEM</sequence>
<dbReference type="InterPro" id="IPR050553">
    <property type="entry name" value="Thioredoxin_ResA/DsbE_sf"/>
</dbReference>
<feature type="chain" id="PRO_5018209409" evidence="1">
    <location>
        <begin position="27"/>
        <end position="410"/>
    </location>
</feature>
<dbReference type="CDD" id="cd02966">
    <property type="entry name" value="TlpA_like_family"/>
    <property type="match status" value="1"/>
</dbReference>
<dbReference type="InterPro" id="IPR036249">
    <property type="entry name" value="Thioredoxin-like_sf"/>
</dbReference>
<gene>
    <name evidence="3" type="ORF">EG028_20060</name>
</gene>
<reference evidence="4" key="1">
    <citation type="submission" date="2018-11" db="EMBL/GenBank/DDBJ databases">
        <title>Chitinophaga lutea sp.nov., isolate from arsenic contaminated soil.</title>
        <authorList>
            <person name="Zong Y."/>
        </authorList>
    </citation>
    <scope>NUCLEOTIDE SEQUENCE [LARGE SCALE GENOMIC DNA]</scope>
    <source>
        <strain evidence="4">YLT18</strain>
    </source>
</reference>
<proteinExistence type="predicted"/>
<dbReference type="Proteomes" id="UP000279089">
    <property type="component" value="Unassembled WGS sequence"/>
</dbReference>
<protein>
    <submittedName>
        <fullName evidence="3">TlpA family protein disulfide reductase</fullName>
    </submittedName>
</protein>
<dbReference type="SUPFAM" id="SSF52833">
    <property type="entry name" value="Thioredoxin-like"/>
    <property type="match status" value="1"/>
</dbReference>
<comment type="caution">
    <text evidence="3">The sequence shown here is derived from an EMBL/GenBank/DDBJ whole genome shotgun (WGS) entry which is preliminary data.</text>
</comment>
<dbReference type="PROSITE" id="PS51257">
    <property type="entry name" value="PROKAR_LIPOPROTEIN"/>
    <property type="match status" value="1"/>
</dbReference>
<evidence type="ECO:0000313" key="4">
    <source>
        <dbReference type="Proteomes" id="UP000279089"/>
    </source>
</evidence>
<name>A0A3N4MID3_9BACT</name>
<dbReference type="EMBL" id="RMBX01000011">
    <property type="protein sequence ID" value="RPD39419.1"/>
    <property type="molecule type" value="Genomic_DNA"/>
</dbReference>
<dbReference type="InterPro" id="IPR013766">
    <property type="entry name" value="Thioredoxin_domain"/>
</dbReference>
<dbReference type="AlphaFoldDB" id="A0A3N4MID3"/>
<evidence type="ECO:0000313" key="3">
    <source>
        <dbReference type="EMBL" id="RPD39419.1"/>
    </source>
</evidence>
<dbReference type="PANTHER" id="PTHR42852:SF13">
    <property type="entry name" value="PROTEIN DIPZ"/>
    <property type="match status" value="1"/>
</dbReference>
<feature type="signal peptide" evidence="1">
    <location>
        <begin position="1"/>
        <end position="26"/>
    </location>
</feature>
<feature type="domain" description="Thioredoxin" evidence="2">
    <location>
        <begin position="274"/>
        <end position="410"/>
    </location>
</feature>
<evidence type="ECO:0000259" key="2">
    <source>
        <dbReference type="PROSITE" id="PS51352"/>
    </source>
</evidence>
<dbReference type="OrthoDB" id="9815205at2"/>
<dbReference type="RefSeq" id="WP_120518062.1">
    <property type="nucleotide sequence ID" value="NZ_QXZY01000011.1"/>
</dbReference>